<dbReference type="OrthoDB" id="1059339at2"/>
<gene>
    <name evidence="4" type="ORF">HMPREF3226_02527</name>
</gene>
<name>A0A133PV67_9BACT</name>
<evidence type="ECO:0000256" key="1">
    <source>
        <dbReference type="ARBA" id="ARBA00022614"/>
    </source>
</evidence>
<keyword evidence="1" id="KW-0433">Leucine-rich repeat</keyword>
<protein>
    <submittedName>
        <fullName evidence="4">Leucine Rich repeat-containing domain protein</fullName>
    </submittedName>
</protein>
<proteinExistence type="predicted"/>
<feature type="signal peptide" evidence="3">
    <location>
        <begin position="1"/>
        <end position="22"/>
    </location>
</feature>
<keyword evidence="2" id="KW-0677">Repeat</keyword>
<dbReference type="AlphaFoldDB" id="A0A133PV67"/>
<feature type="chain" id="PRO_5007458545" evidence="3">
    <location>
        <begin position="23"/>
        <end position="372"/>
    </location>
</feature>
<comment type="caution">
    <text evidence="4">The sequence shown here is derived from an EMBL/GenBank/DDBJ whole genome shotgun (WGS) entry which is preliminary data.</text>
</comment>
<dbReference type="SUPFAM" id="SSF52058">
    <property type="entry name" value="L domain-like"/>
    <property type="match status" value="1"/>
</dbReference>
<reference evidence="5" key="1">
    <citation type="submission" date="2016-01" db="EMBL/GenBank/DDBJ databases">
        <authorList>
            <person name="Mitreva M."/>
            <person name="Pepin K.H."/>
            <person name="Mihindukulasuriya K.A."/>
            <person name="Fulton R."/>
            <person name="Fronick C."/>
            <person name="O'Laughlin M."/>
            <person name="Miner T."/>
            <person name="Herter B."/>
            <person name="Rosa B.A."/>
            <person name="Cordes M."/>
            <person name="Tomlinson C."/>
            <person name="Wollam A."/>
            <person name="Palsikar V.B."/>
            <person name="Mardis E.R."/>
            <person name="Wilson R.K."/>
        </authorList>
    </citation>
    <scope>NUCLEOTIDE SEQUENCE [LARGE SCALE GENOMIC DNA]</scope>
    <source>
        <strain evidence="5">MJR7716</strain>
    </source>
</reference>
<keyword evidence="3" id="KW-0732">Signal</keyword>
<dbReference type="STRING" id="28128.HMPREF3226_02527"/>
<dbReference type="InterPro" id="IPR032675">
    <property type="entry name" value="LRR_dom_sf"/>
</dbReference>
<accession>A0A133PV67</accession>
<sequence length="372" mass="41523">MRKNYLLLLICGLLFSFTNVKAKVGTSVIKIKTNMSIGQSISMDMLVYGGLDAEGEVKDDYPIFNENFSVDGASNVTSRGMKVMITPKTPEIIIHGDVDYLSIVGQEITGIDISKATELHELRINENPITSIDISEAPKLKVFWASYCKELSSINMDQAHQITGISLQGTKITSLDLSNKPYITNLNIGENPNLKSIDVTRLPVLEELWVNGNGMETLDISKNPMLQHLDCSKNNLTELNVANNEKIEFLACWGNNINGESMDRLIASLVKETGETDREFCVYNKLYAYEKNVLSTAQAKAVKERGWLPKQATGSMEFFLWEDYDGQDIAGIDSPTVSHEDNAVWYDLGGRRIAKPMKKGIYIHNGKKIVIR</sequence>
<dbReference type="PANTHER" id="PTHR47566:SF1">
    <property type="entry name" value="PROTEIN NUD1"/>
    <property type="match status" value="1"/>
</dbReference>
<dbReference type="PANTHER" id="PTHR47566">
    <property type="match status" value="1"/>
</dbReference>
<evidence type="ECO:0000256" key="3">
    <source>
        <dbReference type="SAM" id="SignalP"/>
    </source>
</evidence>
<evidence type="ECO:0000313" key="4">
    <source>
        <dbReference type="EMBL" id="KXA33231.1"/>
    </source>
</evidence>
<evidence type="ECO:0000256" key="2">
    <source>
        <dbReference type="ARBA" id="ARBA00022737"/>
    </source>
</evidence>
<dbReference type="RefSeq" id="WP_060941287.1">
    <property type="nucleotide sequence ID" value="NZ_JABUXP010000006.1"/>
</dbReference>
<dbReference type="Proteomes" id="UP000070533">
    <property type="component" value="Unassembled WGS sequence"/>
</dbReference>
<organism evidence="4 5">
    <name type="scientific">Prevotella corporis</name>
    <dbReference type="NCBI Taxonomy" id="28128"/>
    <lineage>
        <taxon>Bacteria</taxon>
        <taxon>Pseudomonadati</taxon>
        <taxon>Bacteroidota</taxon>
        <taxon>Bacteroidia</taxon>
        <taxon>Bacteroidales</taxon>
        <taxon>Prevotellaceae</taxon>
        <taxon>Prevotella</taxon>
    </lineage>
</organism>
<dbReference type="InterPro" id="IPR052574">
    <property type="entry name" value="CDIRP"/>
</dbReference>
<dbReference type="EMBL" id="LRQG01000227">
    <property type="protein sequence ID" value="KXA33231.1"/>
    <property type="molecule type" value="Genomic_DNA"/>
</dbReference>
<keyword evidence="5" id="KW-1185">Reference proteome</keyword>
<evidence type="ECO:0000313" key="5">
    <source>
        <dbReference type="Proteomes" id="UP000070533"/>
    </source>
</evidence>
<dbReference type="Gene3D" id="3.80.10.10">
    <property type="entry name" value="Ribonuclease Inhibitor"/>
    <property type="match status" value="1"/>
</dbReference>
<dbReference type="PATRIC" id="fig|28128.5.peg.2596"/>
<dbReference type="GO" id="GO:0035591">
    <property type="term" value="F:signaling adaptor activity"/>
    <property type="evidence" value="ECO:0007669"/>
    <property type="project" value="TreeGrafter"/>
</dbReference>